<dbReference type="InterPro" id="IPR011629">
    <property type="entry name" value="CobW-like_C"/>
</dbReference>
<accession>D6TY81</accession>
<dbReference type="STRING" id="485913.Krac_4097"/>
<evidence type="ECO:0000259" key="7">
    <source>
        <dbReference type="SMART" id="SM00833"/>
    </source>
</evidence>
<feature type="domain" description="CobW C-terminal" evidence="7">
    <location>
        <begin position="264"/>
        <end position="352"/>
    </location>
</feature>
<evidence type="ECO:0000313" key="8">
    <source>
        <dbReference type="EMBL" id="EFH83161.1"/>
    </source>
</evidence>
<dbReference type="Gene3D" id="3.30.1220.10">
    <property type="entry name" value="CobW-like, C-terminal domain"/>
    <property type="match status" value="1"/>
</dbReference>
<dbReference type="SUPFAM" id="SSF90002">
    <property type="entry name" value="Hypothetical protein YjiA, C-terminal domain"/>
    <property type="match status" value="1"/>
</dbReference>
<dbReference type="SMART" id="SM00833">
    <property type="entry name" value="CobW_C"/>
    <property type="match status" value="1"/>
</dbReference>
<dbReference type="CDD" id="cd03112">
    <property type="entry name" value="CobW-like"/>
    <property type="match status" value="1"/>
</dbReference>
<dbReference type="GO" id="GO:0000166">
    <property type="term" value="F:nucleotide binding"/>
    <property type="evidence" value="ECO:0007669"/>
    <property type="project" value="UniProtKB-KW"/>
</dbReference>
<organism evidence="8 9">
    <name type="scientific">Ktedonobacter racemifer DSM 44963</name>
    <dbReference type="NCBI Taxonomy" id="485913"/>
    <lineage>
        <taxon>Bacteria</taxon>
        <taxon>Bacillati</taxon>
        <taxon>Chloroflexota</taxon>
        <taxon>Ktedonobacteria</taxon>
        <taxon>Ktedonobacterales</taxon>
        <taxon>Ktedonobacteraceae</taxon>
        <taxon>Ktedonobacter</taxon>
    </lineage>
</organism>
<evidence type="ECO:0000256" key="6">
    <source>
        <dbReference type="SAM" id="MobiDB-lite"/>
    </source>
</evidence>
<dbReference type="FunCoup" id="D6TY81">
    <property type="interactions" value="305"/>
</dbReference>
<proteinExistence type="inferred from homology"/>
<feature type="region of interest" description="Disordered" evidence="6">
    <location>
        <begin position="223"/>
        <end position="244"/>
    </location>
</feature>
<protein>
    <submittedName>
        <fullName evidence="8">Cobalamin synthesis protein P47K</fullName>
    </submittedName>
</protein>
<dbReference type="AlphaFoldDB" id="D6TY81"/>
<gene>
    <name evidence="8" type="ORF">Krac_4097</name>
</gene>
<feature type="compositionally biased region" description="Basic and acidic residues" evidence="6">
    <location>
        <begin position="227"/>
        <end position="244"/>
    </location>
</feature>
<dbReference type="PANTHER" id="PTHR13748:SF62">
    <property type="entry name" value="COBW DOMAIN-CONTAINING PROTEIN"/>
    <property type="match status" value="1"/>
</dbReference>
<evidence type="ECO:0000256" key="4">
    <source>
        <dbReference type="ARBA" id="ARBA00034320"/>
    </source>
</evidence>
<dbReference type="Pfam" id="PF02492">
    <property type="entry name" value="cobW"/>
    <property type="match status" value="1"/>
</dbReference>
<dbReference type="GO" id="GO:0016787">
    <property type="term" value="F:hydrolase activity"/>
    <property type="evidence" value="ECO:0007669"/>
    <property type="project" value="UniProtKB-KW"/>
</dbReference>
<dbReference type="Proteomes" id="UP000004508">
    <property type="component" value="Unassembled WGS sequence"/>
</dbReference>
<keyword evidence="1" id="KW-0547">Nucleotide-binding</keyword>
<keyword evidence="3" id="KW-0143">Chaperone</keyword>
<evidence type="ECO:0000256" key="1">
    <source>
        <dbReference type="ARBA" id="ARBA00022741"/>
    </source>
</evidence>
<dbReference type="Gene3D" id="3.40.50.300">
    <property type="entry name" value="P-loop containing nucleotide triphosphate hydrolases"/>
    <property type="match status" value="1"/>
</dbReference>
<dbReference type="InterPro" id="IPR036627">
    <property type="entry name" value="CobW-likC_sf"/>
</dbReference>
<dbReference type="SUPFAM" id="SSF52540">
    <property type="entry name" value="P-loop containing nucleoside triphosphate hydrolases"/>
    <property type="match status" value="1"/>
</dbReference>
<evidence type="ECO:0000256" key="3">
    <source>
        <dbReference type="ARBA" id="ARBA00023186"/>
    </source>
</evidence>
<reference evidence="8 9" key="1">
    <citation type="journal article" date="2011" name="Stand. Genomic Sci.">
        <title>Non-contiguous finished genome sequence and contextual data of the filamentous soil bacterium Ktedonobacter racemifer type strain (SOSP1-21).</title>
        <authorList>
            <person name="Chang Y.J."/>
            <person name="Land M."/>
            <person name="Hauser L."/>
            <person name="Chertkov O."/>
            <person name="Del Rio T.G."/>
            <person name="Nolan M."/>
            <person name="Copeland A."/>
            <person name="Tice H."/>
            <person name="Cheng J.F."/>
            <person name="Lucas S."/>
            <person name="Han C."/>
            <person name="Goodwin L."/>
            <person name="Pitluck S."/>
            <person name="Ivanova N."/>
            <person name="Ovchinikova G."/>
            <person name="Pati A."/>
            <person name="Chen A."/>
            <person name="Palaniappan K."/>
            <person name="Mavromatis K."/>
            <person name="Liolios K."/>
            <person name="Brettin T."/>
            <person name="Fiebig A."/>
            <person name="Rohde M."/>
            <person name="Abt B."/>
            <person name="Goker M."/>
            <person name="Detter J.C."/>
            <person name="Woyke T."/>
            <person name="Bristow J."/>
            <person name="Eisen J.A."/>
            <person name="Markowitz V."/>
            <person name="Hugenholtz P."/>
            <person name="Kyrpides N.C."/>
            <person name="Klenk H.P."/>
            <person name="Lapidus A."/>
        </authorList>
    </citation>
    <scope>NUCLEOTIDE SEQUENCE [LARGE SCALE GENOMIC DNA]</scope>
    <source>
        <strain evidence="9">DSM 44963</strain>
    </source>
</reference>
<comment type="catalytic activity">
    <reaction evidence="5">
        <text>GTP + H2O = GDP + phosphate + H(+)</text>
        <dbReference type="Rhea" id="RHEA:19669"/>
        <dbReference type="ChEBI" id="CHEBI:15377"/>
        <dbReference type="ChEBI" id="CHEBI:15378"/>
        <dbReference type="ChEBI" id="CHEBI:37565"/>
        <dbReference type="ChEBI" id="CHEBI:43474"/>
        <dbReference type="ChEBI" id="CHEBI:58189"/>
    </reaction>
    <physiologicalReaction direction="left-to-right" evidence="5">
        <dbReference type="Rhea" id="RHEA:19670"/>
    </physiologicalReaction>
</comment>
<dbReference type="PANTHER" id="PTHR13748">
    <property type="entry name" value="COBW-RELATED"/>
    <property type="match status" value="1"/>
</dbReference>
<evidence type="ECO:0000256" key="2">
    <source>
        <dbReference type="ARBA" id="ARBA00022801"/>
    </source>
</evidence>
<sequence length="364" mass="41174">MSMLTQKRADQRIPVYVLVGFLGSGKTTVLGEMLGWCVEQGLKPGLIINEFGDVSIDGEALRDEGLAMTELTDGCVCCTAGEELVPAILEMARRPDVDLVFLEATGLADPADMLDELTDPFLWQKVTVGGVISVMDSKRIIELAGNLELARRQIEFADALIMNKCDLIDQEWRQALLEWVPRYAPKARVFAAVEGLPEEGVETLLLHALHLGKARFERDIVPQGQESHAHHAHDEHDEHEHYHAHDEHDEYEHYHAHGHAHESLHTVSFPLINWWCVPGFEHFLGELPEEVYRAKGFVTFVDDPQTIHVFQFTPGFLRIRPFKLQRRELLRGVFIGQNLEKAELAEQLQACLQPISTEQSIPFN</sequence>
<name>D6TY81_KTERA</name>
<dbReference type="GO" id="GO:0005737">
    <property type="term" value="C:cytoplasm"/>
    <property type="evidence" value="ECO:0007669"/>
    <property type="project" value="TreeGrafter"/>
</dbReference>
<comment type="similarity">
    <text evidence="4">Belongs to the SIMIBI class G3E GTPase family. ZNG1 subfamily.</text>
</comment>
<dbReference type="eggNOG" id="COG0523">
    <property type="taxonomic scope" value="Bacteria"/>
</dbReference>
<dbReference type="InParanoid" id="D6TY81"/>
<dbReference type="InterPro" id="IPR027417">
    <property type="entry name" value="P-loop_NTPase"/>
</dbReference>
<keyword evidence="2" id="KW-0378">Hydrolase</keyword>
<dbReference type="InterPro" id="IPR051316">
    <property type="entry name" value="Zinc-reg_GTPase_activator"/>
</dbReference>
<evidence type="ECO:0000313" key="9">
    <source>
        <dbReference type="Proteomes" id="UP000004508"/>
    </source>
</evidence>
<dbReference type="Pfam" id="PF07683">
    <property type="entry name" value="CobW_C"/>
    <property type="match status" value="1"/>
</dbReference>
<keyword evidence="9" id="KW-1185">Reference proteome</keyword>
<comment type="caution">
    <text evidence="8">The sequence shown here is derived from an EMBL/GenBank/DDBJ whole genome shotgun (WGS) entry which is preliminary data.</text>
</comment>
<dbReference type="EMBL" id="ADVG01000003">
    <property type="protein sequence ID" value="EFH83161.1"/>
    <property type="molecule type" value="Genomic_DNA"/>
</dbReference>
<dbReference type="InterPro" id="IPR003495">
    <property type="entry name" value="CobW/HypB/UreG_nucleotide-bd"/>
</dbReference>
<evidence type="ECO:0000256" key="5">
    <source>
        <dbReference type="ARBA" id="ARBA00049117"/>
    </source>
</evidence>